<evidence type="ECO:0000256" key="7">
    <source>
        <dbReference type="ARBA" id="ARBA00023136"/>
    </source>
</evidence>
<reference evidence="9 10" key="1">
    <citation type="submission" date="2020-07" db="EMBL/GenBank/DDBJ databases">
        <title>Above-ground endophytic microbial communities from plants in different locations in the United States.</title>
        <authorList>
            <person name="Frank C."/>
        </authorList>
    </citation>
    <scope>NUCLEOTIDE SEQUENCE [LARGE SCALE GENOMIC DNA]</scope>
    <source>
        <strain evidence="9 10">WPL5_2</strain>
    </source>
</reference>
<dbReference type="InterPro" id="IPR003369">
    <property type="entry name" value="TatA/B/E"/>
</dbReference>
<dbReference type="EMBL" id="JACGXP010000003">
    <property type="protein sequence ID" value="MBA8991008.1"/>
    <property type="molecule type" value="Genomic_DNA"/>
</dbReference>
<keyword evidence="7" id="KW-0472">Membrane</keyword>
<keyword evidence="2" id="KW-0813">Transport</keyword>
<comment type="subcellular location">
    <subcellularLocation>
        <location evidence="1">Membrane</location>
        <topology evidence="1">Single-pass membrane protein</topology>
    </subcellularLocation>
</comment>
<feature type="region of interest" description="Disordered" evidence="8">
    <location>
        <begin position="81"/>
        <end position="100"/>
    </location>
</feature>
<evidence type="ECO:0000256" key="8">
    <source>
        <dbReference type="SAM" id="MobiDB-lite"/>
    </source>
</evidence>
<dbReference type="AlphaFoldDB" id="A0AAW3T9U8"/>
<keyword evidence="3" id="KW-0812">Transmembrane</keyword>
<dbReference type="Proteomes" id="UP000590225">
    <property type="component" value="Unassembled WGS sequence"/>
</dbReference>
<dbReference type="RefSeq" id="WP_182516245.1">
    <property type="nucleotide sequence ID" value="NZ_JACGXP010000003.1"/>
</dbReference>
<evidence type="ECO:0000256" key="3">
    <source>
        <dbReference type="ARBA" id="ARBA00022692"/>
    </source>
</evidence>
<evidence type="ECO:0000256" key="6">
    <source>
        <dbReference type="ARBA" id="ARBA00023010"/>
    </source>
</evidence>
<evidence type="ECO:0000256" key="2">
    <source>
        <dbReference type="ARBA" id="ARBA00022448"/>
    </source>
</evidence>
<keyword evidence="4" id="KW-0653">Protein transport</keyword>
<protein>
    <submittedName>
        <fullName evidence="9">Sec-independent protein translocase protein TatB</fullName>
    </submittedName>
</protein>
<gene>
    <name evidence="9" type="ORF">FHW23_002273</name>
</gene>
<evidence type="ECO:0000313" key="10">
    <source>
        <dbReference type="Proteomes" id="UP000590225"/>
    </source>
</evidence>
<dbReference type="Pfam" id="PF02416">
    <property type="entry name" value="TatA_B_E"/>
    <property type="match status" value="1"/>
</dbReference>
<name>A0AAW3T9U8_9MICO</name>
<organism evidence="9 10">
    <name type="scientific">Curtobacterium pusillum</name>
    <dbReference type="NCBI Taxonomy" id="69373"/>
    <lineage>
        <taxon>Bacteria</taxon>
        <taxon>Bacillati</taxon>
        <taxon>Actinomycetota</taxon>
        <taxon>Actinomycetes</taxon>
        <taxon>Micrococcales</taxon>
        <taxon>Microbacteriaceae</taxon>
        <taxon>Curtobacterium</taxon>
    </lineage>
</organism>
<comment type="caution">
    <text evidence="9">The sequence shown here is derived from an EMBL/GenBank/DDBJ whole genome shotgun (WGS) entry which is preliminary data.</text>
</comment>
<evidence type="ECO:0000256" key="1">
    <source>
        <dbReference type="ARBA" id="ARBA00004167"/>
    </source>
</evidence>
<sequence>MDVDKLLIIAVVAAFCLGPSRLVGHTKQLTTFLRQLRGWADTTKAQIEEQTGVDIDWSELDPRRYDPRRIIRDALVDAPKPRDVALETPTTTAHEPPRTR</sequence>
<keyword evidence="6" id="KW-0811">Translocation</keyword>
<accession>A0AAW3T9U8</accession>
<evidence type="ECO:0000313" key="9">
    <source>
        <dbReference type="EMBL" id="MBA8991008.1"/>
    </source>
</evidence>
<proteinExistence type="predicted"/>
<keyword evidence="5" id="KW-1133">Transmembrane helix</keyword>
<evidence type="ECO:0000256" key="5">
    <source>
        <dbReference type="ARBA" id="ARBA00022989"/>
    </source>
</evidence>
<evidence type="ECO:0000256" key="4">
    <source>
        <dbReference type="ARBA" id="ARBA00022927"/>
    </source>
</evidence>